<keyword evidence="3" id="KW-0813">Transport</keyword>
<keyword evidence="3" id="KW-0406">Ion transport</keyword>
<gene>
    <name evidence="3" type="ORF">SAMN05216244_3312</name>
</gene>
<dbReference type="AlphaFoldDB" id="A0A1G9VK82"/>
<proteinExistence type="predicted"/>
<dbReference type="Gene3D" id="1.10.287.70">
    <property type="match status" value="1"/>
</dbReference>
<feature type="domain" description="Potassium channel" evidence="2">
    <location>
        <begin position="64"/>
        <end position="126"/>
    </location>
</feature>
<keyword evidence="1" id="KW-0472">Membrane</keyword>
<reference evidence="4" key="1">
    <citation type="submission" date="2016-10" db="EMBL/GenBank/DDBJ databases">
        <authorList>
            <person name="Varghese N."/>
            <person name="Submissions S."/>
        </authorList>
    </citation>
    <scope>NUCLEOTIDE SEQUENCE [LARGE SCALE GENOMIC DNA]</scope>
    <source>
        <strain evidence="4">CGMCC 1.6199</strain>
    </source>
</reference>
<dbReference type="GO" id="GO:0034220">
    <property type="term" value="P:monoatomic ion transmembrane transport"/>
    <property type="evidence" value="ECO:0007669"/>
    <property type="project" value="UniProtKB-KW"/>
</dbReference>
<dbReference type="RefSeq" id="WP_074600362.1">
    <property type="nucleotide sequence ID" value="NZ_FNHF01000004.1"/>
</dbReference>
<organism evidence="3 4">
    <name type="scientific">Sediminibacillus halophilus</name>
    <dbReference type="NCBI Taxonomy" id="482461"/>
    <lineage>
        <taxon>Bacteria</taxon>
        <taxon>Bacillati</taxon>
        <taxon>Bacillota</taxon>
        <taxon>Bacilli</taxon>
        <taxon>Bacillales</taxon>
        <taxon>Bacillaceae</taxon>
        <taxon>Sediminibacillus</taxon>
    </lineage>
</organism>
<dbReference type="OrthoDB" id="9813518at2"/>
<keyword evidence="4" id="KW-1185">Reference proteome</keyword>
<name>A0A1G9VK82_9BACI</name>
<protein>
    <submittedName>
        <fullName evidence="3">Potassium channel LctB</fullName>
    </submittedName>
</protein>
<evidence type="ECO:0000259" key="2">
    <source>
        <dbReference type="Pfam" id="PF07885"/>
    </source>
</evidence>
<keyword evidence="1" id="KW-0812">Transmembrane</keyword>
<dbReference type="STRING" id="482461.SAMN05216244_3312"/>
<evidence type="ECO:0000256" key="1">
    <source>
        <dbReference type="SAM" id="Phobius"/>
    </source>
</evidence>
<sequence length="150" mass="16899">MTWIIAALIVWLLAGSLYSFIFHKSYQRSYFSLEIFYTLIVLYLAVMLGFALLYFILSFNGVVLIEGDSLSKVAPLEALAHALYFSGVTLMTVGYGDIIPIGIGRVLALTEALIGYVLPAAFFLKVWQTSLEDKEQQEKADFYQKHPPFL</sequence>
<evidence type="ECO:0000313" key="3">
    <source>
        <dbReference type="EMBL" id="SDM72441.1"/>
    </source>
</evidence>
<dbReference type="InterPro" id="IPR013099">
    <property type="entry name" value="K_chnl_dom"/>
</dbReference>
<dbReference type="Proteomes" id="UP000182347">
    <property type="component" value="Unassembled WGS sequence"/>
</dbReference>
<keyword evidence="1" id="KW-1133">Transmembrane helix</keyword>
<feature type="transmembrane region" description="Helical" evidence="1">
    <location>
        <begin position="102"/>
        <end position="124"/>
    </location>
</feature>
<evidence type="ECO:0000313" key="4">
    <source>
        <dbReference type="Proteomes" id="UP000182347"/>
    </source>
</evidence>
<dbReference type="SUPFAM" id="SSF81324">
    <property type="entry name" value="Voltage-gated potassium channels"/>
    <property type="match status" value="1"/>
</dbReference>
<dbReference type="EMBL" id="FNHF01000004">
    <property type="protein sequence ID" value="SDM72441.1"/>
    <property type="molecule type" value="Genomic_DNA"/>
</dbReference>
<keyword evidence="3" id="KW-0407">Ion channel</keyword>
<feature type="transmembrane region" description="Helical" evidence="1">
    <location>
        <begin position="78"/>
        <end position="96"/>
    </location>
</feature>
<feature type="transmembrane region" description="Helical" evidence="1">
    <location>
        <begin position="35"/>
        <end position="57"/>
    </location>
</feature>
<dbReference type="Pfam" id="PF07885">
    <property type="entry name" value="Ion_trans_2"/>
    <property type="match status" value="1"/>
</dbReference>
<accession>A0A1G9VK82</accession>